<dbReference type="InterPro" id="IPR023214">
    <property type="entry name" value="HAD_sf"/>
</dbReference>
<feature type="region of interest" description="Disordered" evidence="6">
    <location>
        <begin position="98"/>
        <end position="117"/>
    </location>
</feature>
<evidence type="ECO:0000256" key="5">
    <source>
        <dbReference type="ARBA" id="ARBA00023136"/>
    </source>
</evidence>
<dbReference type="EMBL" id="BAAARW010000020">
    <property type="protein sequence ID" value="GAA2430005.1"/>
    <property type="molecule type" value="Genomic_DNA"/>
</dbReference>
<keyword evidence="4" id="KW-1133">Transmembrane helix</keyword>
<evidence type="ECO:0000313" key="8">
    <source>
        <dbReference type="Proteomes" id="UP001501231"/>
    </source>
</evidence>
<keyword evidence="8" id="KW-1185">Reference proteome</keyword>
<name>A0ABN3JJL4_9ACTN</name>
<keyword evidence="3" id="KW-1278">Translocase</keyword>
<dbReference type="PANTHER" id="PTHR43520">
    <property type="entry name" value="ATP7, ISOFORM B"/>
    <property type="match status" value="1"/>
</dbReference>
<feature type="compositionally biased region" description="Basic and acidic residues" evidence="6">
    <location>
        <begin position="102"/>
        <end position="117"/>
    </location>
</feature>
<protein>
    <recommendedName>
        <fullName evidence="9">HAD family hydrolase</fullName>
    </recommendedName>
</protein>
<organism evidence="7 8">
    <name type="scientific">Actinomadura vinacea</name>
    <dbReference type="NCBI Taxonomy" id="115336"/>
    <lineage>
        <taxon>Bacteria</taxon>
        <taxon>Bacillati</taxon>
        <taxon>Actinomycetota</taxon>
        <taxon>Actinomycetes</taxon>
        <taxon>Streptosporangiales</taxon>
        <taxon>Thermomonosporaceae</taxon>
        <taxon>Actinomadura</taxon>
    </lineage>
</organism>
<comment type="subcellular location">
    <subcellularLocation>
        <location evidence="1">Endomembrane system</location>
        <topology evidence="1">Multi-pass membrane protein</topology>
    </subcellularLocation>
</comment>
<dbReference type="Gene3D" id="3.40.50.1000">
    <property type="entry name" value="HAD superfamily/HAD-like"/>
    <property type="match status" value="1"/>
</dbReference>
<dbReference type="Gene3D" id="3.40.1110.10">
    <property type="entry name" value="Calcium-transporting ATPase, cytoplasmic domain N"/>
    <property type="match status" value="1"/>
</dbReference>
<dbReference type="InterPro" id="IPR023299">
    <property type="entry name" value="ATPase_P-typ_cyto_dom_N"/>
</dbReference>
<dbReference type="PROSITE" id="PS00154">
    <property type="entry name" value="ATPASE_E1_E2"/>
    <property type="match status" value="1"/>
</dbReference>
<evidence type="ECO:0000256" key="1">
    <source>
        <dbReference type="ARBA" id="ARBA00004127"/>
    </source>
</evidence>
<dbReference type="InterPro" id="IPR018303">
    <property type="entry name" value="ATPase_P-typ_P_site"/>
</dbReference>
<accession>A0ABN3JJL4</accession>
<reference evidence="7 8" key="1">
    <citation type="journal article" date="2019" name="Int. J. Syst. Evol. Microbiol.">
        <title>The Global Catalogue of Microorganisms (GCM) 10K type strain sequencing project: providing services to taxonomists for standard genome sequencing and annotation.</title>
        <authorList>
            <consortium name="The Broad Institute Genomics Platform"/>
            <consortium name="The Broad Institute Genome Sequencing Center for Infectious Disease"/>
            <person name="Wu L."/>
            <person name="Ma J."/>
        </authorList>
    </citation>
    <scope>NUCLEOTIDE SEQUENCE [LARGE SCALE GENOMIC DNA]</scope>
    <source>
        <strain evidence="7 8">JCM 3325</strain>
    </source>
</reference>
<gene>
    <name evidence="7" type="ORF">GCM10010191_49290</name>
</gene>
<dbReference type="SUPFAM" id="SSF81660">
    <property type="entry name" value="Metal cation-transporting ATPase, ATP-binding domain N"/>
    <property type="match status" value="1"/>
</dbReference>
<proteinExistence type="predicted"/>
<keyword evidence="2" id="KW-0812">Transmembrane</keyword>
<evidence type="ECO:0000256" key="2">
    <source>
        <dbReference type="ARBA" id="ARBA00022692"/>
    </source>
</evidence>
<evidence type="ECO:0008006" key="9">
    <source>
        <dbReference type="Google" id="ProtNLM"/>
    </source>
</evidence>
<evidence type="ECO:0000256" key="4">
    <source>
        <dbReference type="ARBA" id="ARBA00022989"/>
    </source>
</evidence>
<evidence type="ECO:0000256" key="3">
    <source>
        <dbReference type="ARBA" id="ARBA00022967"/>
    </source>
</evidence>
<sequence>MRTIRVQEGGGSITGRGARLGILIKGSEVLESTCRTDTVVLDKTGTVTTGKMSLLSVHTAEGVEESQALRLAGAPEHAPEHPIAHAITIAAQQRLGELPAVEDLRGHHQRHSGEGHR</sequence>
<comment type="caution">
    <text evidence="7">The sequence shown here is derived from an EMBL/GenBank/DDBJ whole genome shotgun (WGS) entry which is preliminary data.</text>
</comment>
<evidence type="ECO:0000313" key="7">
    <source>
        <dbReference type="EMBL" id="GAA2430005.1"/>
    </source>
</evidence>
<dbReference type="PANTHER" id="PTHR43520:SF8">
    <property type="entry name" value="P-TYPE CU(+) TRANSPORTER"/>
    <property type="match status" value="1"/>
</dbReference>
<dbReference type="Proteomes" id="UP001501231">
    <property type="component" value="Unassembled WGS sequence"/>
</dbReference>
<evidence type="ECO:0000256" key="6">
    <source>
        <dbReference type="SAM" id="MobiDB-lite"/>
    </source>
</evidence>
<keyword evidence="5" id="KW-0472">Membrane</keyword>